<dbReference type="EMBL" id="JBGORX010000001">
    <property type="protein sequence ID" value="MFJ1267814.1"/>
    <property type="molecule type" value="Genomic_DNA"/>
</dbReference>
<sequence length="106" mass="12596">MFYKAVKAQFTFLTNRIDNLSHEFADYKLRNQRFPYSKLYDLHDEINALSQNDAKILLLERLNNEVVSKLLQHNPKLFSYYEMLEEEICNLNMESKASAPEVTLEF</sequence>
<comment type="caution">
    <text evidence="1">The sequence shown here is derived from an EMBL/GenBank/DDBJ whole genome shotgun (WGS) entry which is preliminary data.</text>
</comment>
<evidence type="ECO:0000313" key="2">
    <source>
        <dbReference type="Proteomes" id="UP001615550"/>
    </source>
</evidence>
<gene>
    <name evidence="1" type="ORF">ACD661_04465</name>
</gene>
<organism evidence="1 2">
    <name type="scientific">Legionella lytica</name>
    <dbReference type="NCBI Taxonomy" id="96232"/>
    <lineage>
        <taxon>Bacteria</taxon>
        <taxon>Pseudomonadati</taxon>
        <taxon>Pseudomonadota</taxon>
        <taxon>Gammaproteobacteria</taxon>
        <taxon>Legionellales</taxon>
        <taxon>Legionellaceae</taxon>
        <taxon>Legionella</taxon>
    </lineage>
</organism>
<keyword evidence="2" id="KW-1185">Reference proteome</keyword>
<reference evidence="1 2" key="1">
    <citation type="submission" date="2024-08" db="EMBL/GenBank/DDBJ databases">
        <title>Draft Genome Sequence of Legionella lytica strain DSB2004, Isolated From a Fire Sprinkler System.</title>
        <authorList>
            <person name="Everhart A.D."/>
            <person name="Kidane D.T."/>
            <person name="Farone A.L."/>
            <person name="Farone M.B."/>
        </authorList>
    </citation>
    <scope>NUCLEOTIDE SEQUENCE [LARGE SCALE GENOMIC DNA]</scope>
    <source>
        <strain evidence="1 2">DSB2004</strain>
    </source>
</reference>
<evidence type="ECO:0000313" key="1">
    <source>
        <dbReference type="EMBL" id="MFJ1267814.1"/>
    </source>
</evidence>
<protein>
    <recommendedName>
        <fullName evidence="3">Coiled-coil protein</fullName>
    </recommendedName>
</protein>
<dbReference type="Proteomes" id="UP001615550">
    <property type="component" value="Unassembled WGS sequence"/>
</dbReference>
<name>A0ABW8D532_9GAMM</name>
<dbReference type="RefSeq" id="WP_400186630.1">
    <property type="nucleotide sequence ID" value="NZ_JBGORX010000001.1"/>
</dbReference>
<evidence type="ECO:0008006" key="3">
    <source>
        <dbReference type="Google" id="ProtNLM"/>
    </source>
</evidence>
<proteinExistence type="predicted"/>
<accession>A0ABW8D532</accession>